<evidence type="ECO:0000256" key="2">
    <source>
        <dbReference type="ARBA" id="ARBA00005046"/>
    </source>
</evidence>
<dbReference type="SUPFAM" id="SSF53218">
    <property type="entry name" value="Molybdenum cofactor biosynthesis proteins"/>
    <property type="match status" value="1"/>
</dbReference>
<dbReference type="KEGG" id="panc:E2636_08035"/>
<dbReference type="SMART" id="SM00852">
    <property type="entry name" value="MoCF_biosynth"/>
    <property type="match status" value="1"/>
</dbReference>
<name>A0A4P6ZXE3_9BACL</name>
<dbReference type="PIRSF" id="PIRSF006443">
    <property type="entry name" value="MoaB"/>
    <property type="match status" value="1"/>
</dbReference>
<dbReference type="Pfam" id="PF00994">
    <property type="entry name" value="MoCF_biosynth"/>
    <property type="match status" value="1"/>
</dbReference>
<evidence type="ECO:0000313" key="9">
    <source>
        <dbReference type="Proteomes" id="UP000294292"/>
    </source>
</evidence>
<comment type="function">
    <text evidence="1 6">May be involved in the biosynthesis of molybdopterin.</text>
</comment>
<dbReference type="EMBL" id="CP038015">
    <property type="protein sequence ID" value="QBP41077.1"/>
    <property type="molecule type" value="Genomic_DNA"/>
</dbReference>
<dbReference type="CDD" id="cd00886">
    <property type="entry name" value="MogA_MoaB"/>
    <property type="match status" value="1"/>
</dbReference>
<dbReference type="InterPro" id="IPR008284">
    <property type="entry name" value="MoCF_biosynth_CS"/>
</dbReference>
<dbReference type="InterPro" id="IPR012245">
    <property type="entry name" value="MoaB"/>
</dbReference>
<proteinExistence type="inferred from homology"/>
<evidence type="ECO:0000256" key="3">
    <source>
        <dbReference type="ARBA" id="ARBA00006112"/>
    </source>
</evidence>
<keyword evidence="5 6" id="KW-0501">Molybdenum cofactor biosynthesis</keyword>
<dbReference type="UniPathway" id="UPA00344"/>
<comment type="similarity">
    <text evidence="3 6">Belongs to the MoaB/Mog family.</text>
</comment>
<dbReference type="Proteomes" id="UP000294292">
    <property type="component" value="Chromosome"/>
</dbReference>
<dbReference type="GO" id="GO:0005829">
    <property type="term" value="C:cytosol"/>
    <property type="evidence" value="ECO:0007669"/>
    <property type="project" value="TreeGrafter"/>
</dbReference>
<evidence type="ECO:0000256" key="5">
    <source>
        <dbReference type="ARBA" id="ARBA00023150"/>
    </source>
</evidence>
<evidence type="ECO:0000259" key="7">
    <source>
        <dbReference type="SMART" id="SM00852"/>
    </source>
</evidence>
<dbReference type="Gene3D" id="3.40.980.10">
    <property type="entry name" value="MoaB/Mog-like domain"/>
    <property type="match status" value="1"/>
</dbReference>
<dbReference type="FunFam" id="3.40.980.10:FF:000006">
    <property type="entry name" value="Molybdenum cofactor biosynthesis protein B"/>
    <property type="match status" value="1"/>
</dbReference>
<evidence type="ECO:0000256" key="4">
    <source>
        <dbReference type="ARBA" id="ARBA00015262"/>
    </source>
</evidence>
<evidence type="ECO:0000256" key="6">
    <source>
        <dbReference type="PIRNR" id="PIRNR006443"/>
    </source>
</evidence>
<sequence>MSQSFQLDRQIRIAVLTVSDTRTKHTDQSGALVHQLALDYELEVVAYEVKKDDSESIGEILSMWLKNEKVDAIITTGGTGIAKRDVTLEAVQPFFEKEMSGFGELFRYLSFTEDVGTKALLSRAGAGVASNKAIFVLPGSRGAVKLAMERLILPEIRHIVFELTKHGQLRM</sequence>
<dbReference type="AlphaFoldDB" id="A0A4P6ZXE3"/>
<evidence type="ECO:0000313" key="8">
    <source>
        <dbReference type="EMBL" id="QBP41077.1"/>
    </source>
</evidence>
<dbReference type="PANTHER" id="PTHR43232:SF2">
    <property type="entry name" value="MOLYBDENUM COFACTOR BIOSYNTHESIS PROTEIN B"/>
    <property type="match status" value="1"/>
</dbReference>
<protein>
    <recommendedName>
        <fullName evidence="4 6">Molybdenum cofactor biosynthesis protein B</fullName>
    </recommendedName>
</protein>
<evidence type="ECO:0000256" key="1">
    <source>
        <dbReference type="ARBA" id="ARBA00003487"/>
    </source>
</evidence>
<dbReference type="OrthoDB" id="9784492at2"/>
<dbReference type="InterPro" id="IPR036425">
    <property type="entry name" value="MoaB/Mog-like_dom_sf"/>
</dbReference>
<dbReference type="GO" id="GO:0006777">
    <property type="term" value="P:Mo-molybdopterin cofactor biosynthetic process"/>
    <property type="evidence" value="ECO:0007669"/>
    <property type="project" value="UniProtKB-UniRule"/>
</dbReference>
<dbReference type="NCBIfam" id="TIGR00177">
    <property type="entry name" value="molyb_syn"/>
    <property type="match status" value="1"/>
</dbReference>
<dbReference type="PROSITE" id="PS01078">
    <property type="entry name" value="MOCF_BIOSYNTHESIS_1"/>
    <property type="match status" value="1"/>
</dbReference>
<feature type="domain" description="MoaB/Mog" evidence="7">
    <location>
        <begin position="14"/>
        <end position="159"/>
    </location>
</feature>
<organism evidence="8 9">
    <name type="scientific">Paenisporosarcina antarctica</name>
    <dbReference type="NCBI Taxonomy" id="417367"/>
    <lineage>
        <taxon>Bacteria</taxon>
        <taxon>Bacillati</taxon>
        <taxon>Bacillota</taxon>
        <taxon>Bacilli</taxon>
        <taxon>Bacillales</taxon>
        <taxon>Caryophanaceae</taxon>
        <taxon>Paenisporosarcina</taxon>
    </lineage>
</organism>
<dbReference type="RefSeq" id="WP_134209734.1">
    <property type="nucleotide sequence ID" value="NZ_CP038015.1"/>
</dbReference>
<comment type="pathway">
    <text evidence="2 6">Cofactor biosynthesis; molybdopterin biosynthesis.</text>
</comment>
<dbReference type="PANTHER" id="PTHR43232">
    <property type="entry name" value="MOLYBDENUM COFACTOR BIOSYNTHESIS PROTEIN B"/>
    <property type="match status" value="1"/>
</dbReference>
<dbReference type="InterPro" id="IPR001453">
    <property type="entry name" value="MoaB/Mog_dom"/>
</dbReference>
<reference evidence="8 9" key="1">
    <citation type="submission" date="2019-03" db="EMBL/GenBank/DDBJ databases">
        <title>Complete genome sequence of Paenisporosarcina antarctica CGMCC 1.6503T.</title>
        <authorList>
            <person name="Rong J.-C."/>
            <person name="Chi N.-Y."/>
            <person name="Zhang Q.-F."/>
        </authorList>
    </citation>
    <scope>NUCLEOTIDE SEQUENCE [LARGE SCALE GENOMIC DNA]</scope>
    <source>
        <strain evidence="8 9">CGMCC 1.6503</strain>
    </source>
</reference>
<accession>A0A4P6ZXE3</accession>
<gene>
    <name evidence="8" type="ORF">E2636_08035</name>
</gene>
<keyword evidence="9" id="KW-1185">Reference proteome</keyword>